<dbReference type="InterPro" id="IPR004136">
    <property type="entry name" value="NMO"/>
</dbReference>
<sequence>MEKIDTELTRMLNIKYPIIMAPMFLVSNAAMTIEAVKAGITGTIPALNYRTDKEFRKALTEIKESVGGPFGINLIVNKSNYRLEEQLKTCVEYEVDFIITSLGSPRKVIEACRKKGIKVFCDVTEETYAKKVEDLGADALIAVNSGAGGHAGPMPADELIPLLKATCNIPVISAGGVATGQELLNVLALDACGVSMGSPFIASEEAGVSQEYKQAIVDYGAKDIIMTDRLSGTPCTVINTPYVQEIGTKQNWLESILNKNKGLKKYAKMLTFYKGMKSLEKAAFSATYKTLWCAGPSIEHVHAIRPVSEIVKTLIEEYRALSEEVS</sequence>
<dbReference type="Gene3D" id="3.20.20.70">
    <property type="entry name" value="Aldolase class I"/>
    <property type="match status" value="1"/>
</dbReference>
<name>A0A937FU46_9BACT</name>
<comment type="caution">
    <text evidence="6">The sequence shown here is derived from an EMBL/GenBank/DDBJ whole genome shotgun (WGS) entry which is preliminary data.</text>
</comment>
<evidence type="ECO:0000256" key="4">
    <source>
        <dbReference type="ARBA" id="ARBA00023002"/>
    </source>
</evidence>
<evidence type="ECO:0000313" key="7">
    <source>
        <dbReference type="Proteomes" id="UP000614216"/>
    </source>
</evidence>
<dbReference type="PANTHER" id="PTHR42747">
    <property type="entry name" value="NITRONATE MONOOXYGENASE-RELATED"/>
    <property type="match status" value="1"/>
</dbReference>
<dbReference type="GO" id="GO:0018580">
    <property type="term" value="F:nitronate monooxygenase activity"/>
    <property type="evidence" value="ECO:0007669"/>
    <property type="project" value="InterPro"/>
</dbReference>
<evidence type="ECO:0000256" key="2">
    <source>
        <dbReference type="ARBA" id="ARBA00022630"/>
    </source>
</evidence>
<organism evidence="6 7">
    <name type="scientific">Fulvivirga marina</name>
    <dbReference type="NCBI Taxonomy" id="2494733"/>
    <lineage>
        <taxon>Bacteria</taxon>
        <taxon>Pseudomonadati</taxon>
        <taxon>Bacteroidota</taxon>
        <taxon>Cytophagia</taxon>
        <taxon>Cytophagales</taxon>
        <taxon>Fulvivirgaceae</taxon>
        <taxon>Fulvivirga</taxon>
    </lineage>
</organism>
<dbReference type="PANTHER" id="PTHR42747:SF4">
    <property type="entry name" value="BLR1330 PROTEIN"/>
    <property type="match status" value="1"/>
</dbReference>
<reference evidence="6" key="1">
    <citation type="submission" date="2021-01" db="EMBL/GenBank/DDBJ databases">
        <title>Fulvivirga kasyanovii gen. nov., sp nov., a novel member of the phylum Bacteroidetes isolated from seawater in a mussel farm.</title>
        <authorList>
            <person name="Zhao L.-H."/>
            <person name="Wang Z.-J."/>
        </authorList>
    </citation>
    <scope>NUCLEOTIDE SEQUENCE</scope>
    <source>
        <strain evidence="6">29W222</strain>
    </source>
</reference>
<dbReference type="RefSeq" id="WP_202854533.1">
    <property type="nucleotide sequence ID" value="NZ_JAEUGD010000003.1"/>
</dbReference>
<comment type="similarity">
    <text evidence="1">Belongs to the nitronate monooxygenase family. NMO class I subfamily.</text>
</comment>
<dbReference type="EMBL" id="JAEUGD010000003">
    <property type="protein sequence ID" value="MBL6444988.1"/>
    <property type="molecule type" value="Genomic_DNA"/>
</dbReference>
<protein>
    <submittedName>
        <fullName evidence="6">Nitronate monooxygenase</fullName>
    </submittedName>
</protein>
<evidence type="ECO:0000256" key="5">
    <source>
        <dbReference type="ARBA" id="ARBA00023033"/>
    </source>
</evidence>
<dbReference type="AlphaFoldDB" id="A0A937FU46"/>
<evidence type="ECO:0000313" key="6">
    <source>
        <dbReference type="EMBL" id="MBL6444988.1"/>
    </source>
</evidence>
<dbReference type="Pfam" id="PF03060">
    <property type="entry name" value="NMO"/>
    <property type="match status" value="1"/>
</dbReference>
<dbReference type="Proteomes" id="UP000614216">
    <property type="component" value="Unassembled WGS sequence"/>
</dbReference>
<evidence type="ECO:0000256" key="1">
    <source>
        <dbReference type="ARBA" id="ARBA00009881"/>
    </source>
</evidence>
<keyword evidence="5 6" id="KW-0503">Monooxygenase</keyword>
<proteinExistence type="inferred from homology"/>
<keyword evidence="3" id="KW-0288">FMN</keyword>
<evidence type="ECO:0000256" key="3">
    <source>
        <dbReference type="ARBA" id="ARBA00022643"/>
    </source>
</evidence>
<keyword evidence="4" id="KW-0560">Oxidoreductase</keyword>
<dbReference type="InterPro" id="IPR013785">
    <property type="entry name" value="Aldolase_TIM"/>
</dbReference>
<gene>
    <name evidence="6" type="ORF">JMN32_01620</name>
</gene>
<dbReference type="SUPFAM" id="SSF51412">
    <property type="entry name" value="Inosine monophosphate dehydrogenase (IMPDH)"/>
    <property type="match status" value="1"/>
</dbReference>
<accession>A0A937FU46</accession>
<dbReference type="CDD" id="cd04730">
    <property type="entry name" value="NPD_like"/>
    <property type="match status" value="1"/>
</dbReference>
<keyword evidence="2" id="KW-0285">Flavoprotein</keyword>
<keyword evidence="7" id="KW-1185">Reference proteome</keyword>